<accession>A0A3S3RCZ3</accession>
<feature type="domain" description="Helicase HerA central" evidence="5">
    <location>
        <begin position="144"/>
        <end position="372"/>
    </location>
</feature>
<comment type="catalytic activity">
    <reaction evidence="2">
        <text>Couples ATP hydrolysis with the unwinding of duplex DNA by translocating in the 3'-5' direction.</text>
        <dbReference type="EC" id="5.6.2.4"/>
    </reaction>
</comment>
<dbReference type="SUPFAM" id="SSF52540">
    <property type="entry name" value="P-loop containing nucleoside triphosphate hydrolases"/>
    <property type="match status" value="1"/>
</dbReference>
<evidence type="ECO:0000256" key="1">
    <source>
        <dbReference type="ARBA" id="ARBA00007816"/>
    </source>
</evidence>
<comment type="catalytic activity">
    <reaction evidence="4">
        <text>ATP + H2O = ADP + phosphate + H(+)</text>
        <dbReference type="Rhea" id="RHEA:13065"/>
        <dbReference type="ChEBI" id="CHEBI:15377"/>
        <dbReference type="ChEBI" id="CHEBI:15378"/>
        <dbReference type="ChEBI" id="CHEBI:30616"/>
        <dbReference type="ChEBI" id="CHEBI:43474"/>
        <dbReference type="ChEBI" id="CHEBI:456216"/>
        <dbReference type="EC" id="5.6.2.4"/>
    </reaction>
</comment>
<dbReference type="Gene3D" id="3.40.50.300">
    <property type="entry name" value="P-loop containing nucleotide triphosphate hydrolases"/>
    <property type="match status" value="2"/>
</dbReference>
<dbReference type="InterPro" id="IPR002789">
    <property type="entry name" value="HerA_central"/>
</dbReference>
<evidence type="ECO:0000313" key="6">
    <source>
        <dbReference type="EMBL" id="RWX74226.1"/>
    </source>
</evidence>
<dbReference type="PANTHER" id="PTHR42957">
    <property type="entry name" value="HELICASE MJ1565-RELATED"/>
    <property type="match status" value="1"/>
</dbReference>
<dbReference type="Pfam" id="PF01935">
    <property type="entry name" value="DUF87"/>
    <property type="match status" value="1"/>
</dbReference>
<dbReference type="GO" id="GO:0043139">
    <property type="term" value="F:5'-3' DNA helicase activity"/>
    <property type="evidence" value="ECO:0007669"/>
    <property type="project" value="UniProtKB-EC"/>
</dbReference>
<dbReference type="InterPro" id="IPR008571">
    <property type="entry name" value="HerA-like"/>
</dbReference>
<comment type="caution">
    <text evidence="6">The sequence shown here is derived from an EMBL/GenBank/DDBJ whole genome shotgun (WGS) entry which is preliminary data.</text>
</comment>
<organism evidence="6 7">
    <name type="scientific">Methanosuratincola subterraneus</name>
    <dbReference type="NCBI Taxonomy" id="2593994"/>
    <lineage>
        <taxon>Archaea</taxon>
        <taxon>Thermoproteota</taxon>
        <taxon>Methanosuratincolia</taxon>
        <taxon>Candidatus Methanomethylicales</taxon>
        <taxon>Candidatus Methanomethylicaceae</taxon>
        <taxon>Candidatus Methanosuratincola (ex Vanwonterghem et al. 2016)</taxon>
    </lineage>
</organism>
<comment type="catalytic activity">
    <reaction evidence="3">
        <text>ATP + H2O = ADP + phosphate + H(+)</text>
        <dbReference type="Rhea" id="RHEA:13065"/>
        <dbReference type="ChEBI" id="CHEBI:15377"/>
        <dbReference type="ChEBI" id="CHEBI:15378"/>
        <dbReference type="ChEBI" id="CHEBI:30616"/>
        <dbReference type="ChEBI" id="CHEBI:43474"/>
        <dbReference type="ChEBI" id="CHEBI:456216"/>
        <dbReference type="EC" id="5.6.2.3"/>
    </reaction>
</comment>
<comment type="similarity">
    <text evidence="1">Belongs to the HerA family.</text>
</comment>
<evidence type="ECO:0000256" key="2">
    <source>
        <dbReference type="ARBA" id="ARBA00034617"/>
    </source>
</evidence>
<dbReference type="AlphaFoldDB" id="A0A3S3RCZ3"/>
<dbReference type="GO" id="GO:0043138">
    <property type="term" value="F:3'-5' DNA helicase activity"/>
    <property type="evidence" value="ECO:0007669"/>
    <property type="project" value="UniProtKB-EC"/>
</dbReference>
<gene>
    <name evidence="6" type="ORF">Metus_0251</name>
</gene>
<evidence type="ECO:0000256" key="3">
    <source>
        <dbReference type="ARBA" id="ARBA00048954"/>
    </source>
</evidence>
<keyword evidence="6" id="KW-0067">ATP-binding</keyword>
<evidence type="ECO:0000256" key="4">
    <source>
        <dbReference type="ARBA" id="ARBA00048988"/>
    </source>
</evidence>
<reference evidence="6 7" key="1">
    <citation type="submission" date="2018-12" db="EMBL/GenBank/DDBJ databases">
        <title>The complete genome of the methanogenic archaea of the candidate phylum Verstraetearchaeota, obtained from the metagenome of underground thermal water.</title>
        <authorList>
            <person name="Kadnikov V.V."/>
            <person name="Mardanov A.V."/>
            <person name="Beletsky A.V."/>
            <person name="Karnachuk O.V."/>
            <person name="Ravin N.V."/>
        </authorList>
    </citation>
    <scope>NUCLEOTIDE SEQUENCE [LARGE SCALE GENOMIC DNA]</scope>
    <source>
        <strain evidence="6">Ch88</strain>
    </source>
</reference>
<protein>
    <submittedName>
        <fullName evidence="6">Bipolar DNA helicase HerA</fullName>
    </submittedName>
</protein>
<evidence type="ECO:0000313" key="7">
    <source>
        <dbReference type="Proteomes" id="UP000288215"/>
    </source>
</evidence>
<dbReference type="Proteomes" id="UP000288215">
    <property type="component" value="Unassembled WGS sequence"/>
</dbReference>
<keyword evidence="6" id="KW-0347">Helicase</keyword>
<keyword evidence="6" id="KW-0378">Hydrolase</keyword>
<keyword evidence="6" id="KW-0547">Nucleotide-binding</keyword>
<dbReference type="EMBL" id="RXGA01000001">
    <property type="protein sequence ID" value="RWX74226.1"/>
    <property type="molecule type" value="Genomic_DNA"/>
</dbReference>
<dbReference type="PANTHER" id="PTHR42957:SF1">
    <property type="entry name" value="HELICASE MJ1565-RELATED"/>
    <property type="match status" value="1"/>
</dbReference>
<name>A0A3S3RCZ3_METS7</name>
<dbReference type="InterPro" id="IPR027417">
    <property type="entry name" value="P-loop_NTPase"/>
</dbReference>
<proteinExistence type="inferred from homology"/>
<evidence type="ECO:0000259" key="5">
    <source>
        <dbReference type="Pfam" id="PF01935"/>
    </source>
</evidence>
<sequence>METGMGIGTTDYVGQIVEGDDGELVLREKQGAKLELGDLVVVDNEKVEYICMVSKLTYGSLIHPDRILTSSGSVLEGVNPRLEFPDKDLRIFRQVHVKPLLEVASENGKQSPRAPRGIPEFMSKARMASAQDFSFLEAPRTKVFIGNVRSGSRTLPVEYSMDGERLLSHHVLVSAQTGRGKSNLVKVLLWEAMRHGKFGVLVMDVHNEYYGTTTSKGLKDHPDAARALVFYSRNPPPGQQFLKVNLKSIDPEDLMGVVEFTTAQEETLEQFRRQHGADWASALLAVNEEDESFKKAKGTIRALKRKVCNIFNLRETAAGYECADGVFDLGGMGEETINDMAQALEDGKVVLIDGSSISDDTGLVIASAVLRKLFDRYDGYKSSGVLKEKAQVVVVLEEAPRLLSGAYGDNVFSRIAREGRKFRIGLIAITQLASVIPREILANIGTKIIMGNEMALERRAIAESAAQDLADFDRIIAGLDVGEAIVSSIFSKFPVPVKVPKFEDLAGIGRGPGMEEARAQPAPKKRYF</sequence>